<dbReference type="Pfam" id="PF01202">
    <property type="entry name" value="SKI"/>
    <property type="match status" value="1"/>
</dbReference>
<dbReference type="EMBL" id="JAABOQ010000006">
    <property type="protein sequence ID" value="NER18516.1"/>
    <property type="molecule type" value="Genomic_DNA"/>
</dbReference>
<keyword evidence="9" id="KW-0547">Nucleotide-binding</keyword>
<keyword evidence="21" id="KW-1185">Reference proteome</keyword>
<dbReference type="SUPFAM" id="SSF51735">
    <property type="entry name" value="NAD(P)-binding Rossmann-fold domains"/>
    <property type="match status" value="1"/>
</dbReference>
<dbReference type="Pfam" id="PF00393">
    <property type="entry name" value="6PGD"/>
    <property type="match status" value="1"/>
</dbReference>
<dbReference type="InterPro" id="IPR006184">
    <property type="entry name" value="6PGdom_BS"/>
</dbReference>
<dbReference type="InterPro" id="IPR006114">
    <property type="entry name" value="6PGDH_C"/>
</dbReference>
<keyword evidence="8" id="KW-0808">Transferase</keyword>
<evidence type="ECO:0000256" key="14">
    <source>
        <dbReference type="ARBA" id="ARBA00023064"/>
    </source>
</evidence>
<dbReference type="FunFam" id="3.40.50.300:FF:000522">
    <property type="entry name" value="Gluconokinase"/>
    <property type="match status" value="1"/>
</dbReference>
<dbReference type="FunFam" id="1.10.1040.10:FF:000032">
    <property type="entry name" value="6-phosphogluconate dehydrogenase, decarboxylating"/>
    <property type="match status" value="1"/>
</dbReference>
<comment type="similarity">
    <text evidence="4 18">Belongs to the 6-phosphogluconate dehydrogenase family.</text>
</comment>
<sequence length="620" mass="69082">MGVSGVGKTTIGLLLSEKIGIPFFDGDDFHPEVNKKKMEAGEPLNDGDRLGWLKSLNELAQEKQSEEGAVIACSALKDDYRQLLRQSIKSIYFVHLEGSFELISERMKQRENHFMPEALLQSQFDALENPKKALTFSITMTPEEITNQAVNIITNKTEFGLIGLGVMGKSLCRNLANNGFNISMYNRHVDEKEVDIAKDFKAEFPVFKNSLAFDNLGNFVASMQQPRKIMLMVNAGKPVDYVIADLEPYLDKGDIIIDGGNSHFEDTKRRIDYLKEKEIHFVGTGVSGGEEGALKGPSIMPSGNKEAYDEIAPYLDTIAAVDKNGKGCCTYVGPEGSGHYIKMVHNGIEYAEMQLLAEVYQLLRTQGKTPSEIADLMGSWTKTELNSFLLEITVNILRKKEGEGWLIDKILDKAGNKGTGNWTTVSAANLGIPATVISSALFARYVSAFKETRIKMVDLYEQEKIAPQFDIDTLKEAYTAARIINHHQGFDLINEASKTYSWNLNLSEIARVWTNGCIVRSELMESLVNLFTNSDKAILFQPSIVDQVKSLKNSLKMIVIASIESDAPIPCFSEALTYLNSMTTKNLSANMIQAQRDYFGAHTYERVDKKGTFHTDWLGS</sequence>
<comment type="subunit">
    <text evidence="6">Homodimer.</text>
</comment>
<dbReference type="InterPro" id="IPR006115">
    <property type="entry name" value="6PGDH_NADP-bd"/>
</dbReference>
<dbReference type="SUPFAM" id="SSF52540">
    <property type="entry name" value="P-loop containing nucleoside triphosphate hydrolases"/>
    <property type="match status" value="1"/>
</dbReference>
<accession>A0A6M0CKN8</accession>
<comment type="pathway">
    <text evidence="2">Carbohydrate acid metabolism.</text>
</comment>
<keyword evidence="15 18" id="KW-0570">Pentose shunt</keyword>
<name>A0A6M0CKN8_9FLAO</name>
<dbReference type="InterPro" id="IPR006113">
    <property type="entry name" value="6PGDH_Gnd/GntZ"/>
</dbReference>
<evidence type="ECO:0000313" key="20">
    <source>
        <dbReference type="EMBL" id="NER18516.1"/>
    </source>
</evidence>
<dbReference type="InterPro" id="IPR013328">
    <property type="entry name" value="6PGD_dom2"/>
</dbReference>
<evidence type="ECO:0000256" key="12">
    <source>
        <dbReference type="ARBA" id="ARBA00022857"/>
    </source>
</evidence>
<evidence type="ECO:0000256" key="4">
    <source>
        <dbReference type="ARBA" id="ARBA00008419"/>
    </source>
</evidence>
<comment type="function">
    <text evidence="1">Catalyzes the oxidative decarboxylation of 6-phosphogluconate to ribulose 5-phosphate and CO(2), with concomitant reduction of NADP to NADPH.</text>
</comment>
<protein>
    <recommendedName>
        <fullName evidence="7 18">6-phosphogluconate dehydrogenase, decarboxylating</fullName>
        <ecNumber evidence="18">1.1.1.44</ecNumber>
    </recommendedName>
</protein>
<evidence type="ECO:0000256" key="2">
    <source>
        <dbReference type="ARBA" id="ARBA00004761"/>
    </source>
</evidence>
<dbReference type="Gene3D" id="1.10.1040.10">
    <property type="entry name" value="N-(1-d-carboxylethyl)-l-norvaline Dehydrogenase, domain 2"/>
    <property type="match status" value="1"/>
</dbReference>
<dbReference type="GO" id="GO:0050661">
    <property type="term" value="F:NADP binding"/>
    <property type="evidence" value="ECO:0007669"/>
    <property type="project" value="InterPro"/>
</dbReference>
<evidence type="ECO:0000256" key="7">
    <source>
        <dbReference type="ARBA" id="ARBA00018193"/>
    </source>
</evidence>
<dbReference type="Gene3D" id="1.20.5.320">
    <property type="entry name" value="6-Phosphogluconate Dehydrogenase, domain 3"/>
    <property type="match status" value="1"/>
</dbReference>
<evidence type="ECO:0000313" key="21">
    <source>
        <dbReference type="Proteomes" id="UP000474296"/>
    </source>
</evidence>
<dbReference type="EC" id="1.1.1.44" evidence="18"/>
<evidence type="ECO:0000256" key="1">
    <source>
        <dbReference type="ARBA" id="ARBA00002526"/>
    </source>
</evidence>
<comment type="caution">
    <text evidence="20">The sequence shown here is derived from an EMBL/GenBank/DDBJ whole genome shotgun (WGS) entry which is preliminary data.</text>
</comment>
<dbReference type="InterPro" id="IPR027417">
    <property type="entry name" value="P-loop_NTPase"/>
</dbReference>
<evidence type="ECO:0000256" key="3">
    <source>
        <dbReference type="ARBA" id="ARBA00004874"/>
    </source>
</evidence>
<evidence type="ECO:0000256" key="15">
    <source>
        <dbReference type="ARBA" id="ARBA00023126"/>
    </source>
</evidence>
<evidence type="ECO:0000256" key="17">
    <source>
        <dbReference type="ARBA" id="ARBA00048640"/>
    </source>
</evidence>
<comment type="pathway">
    <text evidence="3 18">Carbohydrate degradation; pentose phosphate pathway; D-ribulose 5-phosphate from D-glucose 6-phosphate (oxidative stage): step 3/3.</text>
</comment>
<dbReference type="InterPro" id="IPR031322">
    <property type="entry name" value="Shikimate/glucono_kinase"/>
</dbReference>
<dbReference type="SMART" id="SM01350">
    <property type="entry name" value="6PGD"/>
    <property type="match status" value="1"/>
</dbReference>
<gene>
    <name evidence="20" type="primary">gndA</name>
    <name evidence="20" type="ORF">GWK10_14955</name>
</gene>
<dbReference type="Gene3D" id="3.40.50.300">
    <property type="entry name" value="P-loop containing nucleotide triphosphate hydrolases"/>
    <property type="match status" value="1"/>
</dbReference>
<dbReference type="PROSITE" id="PS00461">
    <property type="entry name" value="6PGD"/>
    <property type="match status" value="1"/>
</dbReference>
<dbReference type="GO" id="GO:0005524">
    <property type="term" value="F:ATP binding"/>
    <property type="evidence" value="ECO:0007669"/>
    <property type="project" value="UniProtKB-KW"/>
</dbReference>
<evidence type="ECO:0000256" key="5">
    <source>
        <dbReference type="ARBA" id="ARBA00008420"/>
    </source>
</evidence>
<keyword evidence="10" id="KW-0418">Kinase</keyword>
<keyword evidence="14 18" id="KW-0311">Gluconate utilization</keyword>
<keyword evidence="13 18" id="KW-0560">Oxidoreductase</keyword>
<evidence type="ECO:0000256" key="18">
    <source>
        <dbReference type="RuleBase" id="RU000485"/>
    </source>
</evidence>
<comment type="catalytic activity">
    <reaction evidence="17 18">
        <text>6-phospho-D-gluconate + NADP(+) = D-ribulose 5-phosphate + CO2 + NADPH</text>
        <dbReference type="Rhea" id="RHEA:10116"/>
        <dbReference type="ChEBI" id="CHEBI:16526"/>
        <dbReference type="ChEBI" id="CHEBI:57783"/>
        <dbReference type="ChEBI" id="CHEBI:58121"/>
        <dbReference type="ChEBI" id="CHEBI:58349"/>
        <dbReference type="ChEBI" id="CHEBI:58759"/>
        <dbReference type="EC" id="1.1.1.44"/>
    </reaction>
</comment>
<organism evidence="20 21">
    <name type="scientific">Spongiivirga citrea</name>
    <dbReference type="NCBI Taxonomy" id="1481457"/>
    <lineage>
        <taxon>Bacteria</taxon>
        <taxon>Pseudomonadati</taxon>
        <taxon>Bacteroidota</taxon>
        <taxon>Flavobacteriia</taxon>
        <taxon>Flavobacteriales</taxon>
        <taxon>Flavobacteriaceae</taxon>
        <taxon>Spongiivirga</taxon>
    </lineage>
</organism>
<dbReference type="SUPFAM" id="SSF48179">
    <property type="entry name" value="6-phosphogluconate dehydrogenase C-terminal domain-like"/>
    <property type="match status" value="1"/>
</dbReference>
<feature type="domain" description="6-phosphogluconate dehydrogenase C-terminal" evidence="19">
    <location>
        <begin position="338"/>
        <end position="618"/>
    </location>
</feature>
<evidence type="ECO:0000256" key="11">
    <source>
        <dbReference type="ARBA" id="ARBA00022840"/>
    </source>
</evidence>
<evidence type="ECO:0000256" key="9">
    <source>
        <dbReference type="ARBA" id="ARBA00022741"/>
    </source>
</evidence>
<dbReference type="InterPro" id="IPR036291">
    <property type="entry name" value="NAD(P)-bd_dom_sf"/>
</dbReference>
<dbReference type="Proteomes" id="UP000474296">
    <property type="component" value="Unassembled WGS sequence"/>
</dbReference>
<evidence type="ECO:0000256" key="8">
    <source>
        <dbReference type="ARBA" id="ARBA00022679"/>
    </source>
</evidence>
<dbReference type="FunFam" id="1.20.5.320:FF:000001">
    <property type="entry name" value="6-phosphogluconate dehydrogenase, decarboxylating"/>
    <property type="match status" value="1"/>
</dbReference>
<dbReference type="InterPro" id="IPR008927">
    <property type="entry name" value="6-PGluconate_DH-like_C_sf"/>
</dbReference>
<comment type="similarity">
    <text evidence="5">Belongs to the gluconokinase GntK/GntV family.</text>
</comment>
<evidence type="ECO:0000256" key="10">
    <source>
        <dbReference type="ARBA" id="ARBA00022777"/>
    </source>
</evidence>
<keyword evidence="11" id="KW-0067">ATP-binding</keyword>
<comment type="catalytic activity">
    <reaction evidence="16">
        <text>D-gluconate + ATP = 6-phospho-D-gluconate + ADP + H(+)</text>
        <dbReference type="Rhea" id="RHEA:19433"/>
        <dbReference type="ChEBI" id="CHEBI:15378"/>
        <dbReference type="ChEBI" id="CHEBI:18391"/>
        <dbReference type="ChEBI" id="CHEBI:30616"/>
        <dbReference type="ChEBI" id="CHEBI:58759"/>
        <dbReference type="ChEBI" id="CHEBI:456216"/>
        <dbReference type="EC" id="2.7.1.12"/>
    </reaction>
</comment>
<dbReference type="AlphaFoldDB" id="A0A6M0CKN8"/>
<dbReference type="NCBIfam" id="TIGR00873">
    <property type="entry name" value="gnd"/>
    <property type="match status" value="1"/>
</dbReference>
<dbReference type="CDD" id="cd02021">
    <property type="entry name" value="GntK"/>
    <property type="match status" value="1"/>
</dbReference>
<dbReference type="InterPro" id="IPR006001">
    <property type="entry name" value="Therm_gnt_kin"/>
</dbReference>
<dbReference type="Gene3D" id="3.40.50.720">
    <property type="entry name" value="NAD(P)-binding Rossmann-like Domain"/>
    <property type="match status" value="1"/>
</dbReference>
<dbReference type="Pfam" id="PF03446">
    <property type="entry name" value="NAD_binding_2"/>
    <property type="match status" value="1"/>
</dbReference>
<evidence type="ECO:0000256" key="6">
    <source>
        <dbReference type="ARBA" id="ARBA00011738"/>
    </source>
</evidence>
<dbReference type="GO" id="GO:0004616">
    <property type="term" value="F:phosphogluconate dehydrogenase (decarboxylating) activity"/>
    <property type="evidence" value="ECO:0007669"/>
    <property type="project" value="UniProtKB-EC"/>
</dbReference>
<reference evidence="20 21" key="1">
    <citation type="submission" date="2020-01" db="EMBL/GenBank/DDBJ databases">
        <title>Spongiivirga citrea KCTC 32990T.</title>
        <authorList>
            <person name="Wang G."/>
        </authorList>
    </citation>
    <scope>NUCLEOTIDE SEQUENCE [LARGE SCALE GENOMIC DNA]</scope>
    <source>
        <strain evidence="20 21">KCTC 32990</strain>
    </source>
</reference>
<dbReference type="GO" id="GO:0006098">
    <property type="term" value="P:pentose-phosphate shunt"/>
    <property type="evidence" value="ECO:0007669"/>
    <property type="project" value="UniProtKB-UniPathway"/>
</dbReference>
<keyword evidence="12 18" id="KW-0521">NADP</keyword>
<evidence type="ECO:0000256" key="13">
    <source>
        <dbReference type="ARBA" id="ARBA00023002"/>
    </source>
</evidence>
<dbReference type="NCBIfam" id="TIGR01313">
    <property type="entry name" value="therm_gnt_kin"/>
    <property type="match status" value="1"/>
</dbReference>
<dbReference type="PRINTS" id="PR00076">
    <property type="entry name" value="6PGDHDRGNASE"/>
</dbReference>
<evidence type="ECO:0000259" key="19">
    <source>
        <dbReference type="SMART" id="SM01350"/>
    </source>
</evidence>
<dbReference type="InterPro" id="IPR006183">
    <property type="entry name" value="Pgluconate_DH"/>
</dbReference>
<proteinExistence type="inferred from homology"/>
<dbReference type="GO" id="GO:0046316">
    <property type="term" value="F:gluconokinase activity"/>
    <property type="evidence" value="ECO:0007669"/>
    <property type="project" value="UniProtKB-EC"/>
</dbReference>
<dbReference type="FunFam" id="3.40.50.720:FF:000007">
    <property type="entry name" value="6-phosphogluconate dehydrogenase, decarboxylating"/>
    <property type="match status" value="1"/>
</dbReference>
<dbReference type="GO" id="GO:0019521">
    <property type="term" value="P:D-gluconate metabolic process"/>
    <property type="evidence" value="ECO:0007669"/>
    <property type="project" value="UniProtKB-KW"/>
</dbReference>
<dbReference type="NCBIfam" id="NF006765">
    <property type="entry name" value="PRK09287.1"/>
    <property type="match status" value="1"/>
</dbReference>
<dbReference type="PANTHER" id="PTHR11811">
    <property type="entry name" value="6-PHOSPHOGLUCONATE DEHYDROGENASE"/>
    <property type="match status" value="1"/>
</dbReference>
<evidence type="ECO:0000256" key="16">
    <source>
        <dbReference type="ARBA" id="ARBA00048090"/>
    </source>
</evidence>
<dbReference type="UniPathway" id="UPA00115">
    <property type="reaction ID" value="UER00410"/>
</dbReference>